<dbReference type="EMBL" id="GBRH01268079">
    <property type="protein sequence ID" value="JAD29816.1"/>
    <property type="molecule type" value="Transcribed_RNA"/>
</dbReference>
<reference evidence="2" key="2">
    <citation type="journal article" date="2015" name="Data Brief">
        <title>Shoot transcriptome of the giant reed, Arundo donax.</title>
        <authorList>
            <person name="Barrero R.A."/>
            <person name="Guerrero F.D."/>
            <person name="Moolhuijzen P."/>
            <person name="Goolsby J.A."/>
            <person name="Tidwell J."/>
            <person name="Bellgard S.E."/>
            <person name="Bellgard M.I."/>
        </authorList>
    </citation>
    <scope>NUCLEOTIDE SEQUENCE</scope>
    <source>
        <tissue evidence="2">Shoot tissue taken approximately 20 cm above the soil surface</tissue>
    </source>
</reference>
<accession>A0A0A8YTD0</accession>
<dbReference type="AlphaFoldDB" id="A0A0A8YTD0"/>
<proteinExistence type="predicted"/>
<sequence>MVERRRHDGIAARTAVDRMRASHTVK</sequence>
<protein>
    <submittedName>
        <fullName evidence="2">Uncharacterized protein</fullName>
    </submittedName>
</protein>
<organism evidence="2">
    <name type="scientific">Arundo donax</name>
    <name type="common">Giant reed</name>
    <name type="synonym">Donax arundinaceus</name>
    <dbReference type="NCBI Taxonomy" id="35708"/>
    <lineage>
        <taxon>Eukaryota</taxon>
        <taxon>Viridiplantae</taxon>
        <taxon>Streptophyta</taxon>
        <taxon>Embryophyta</taxon>
        <taxon>Tracheophyta</taxon>
        <taxon>Spermatophyta</taxon>
        <taxon>Magnoliopsida</taxon>
        <taxon>Liliopsida</taxon>
        <taxon>Poales</taxon>
        <taxon>Poaceae</taxon>
        <taxon>PACMAD clade</taxon>
        <taxon>Arundinoideae</taxon>
        <taxon>Arundineae</taxon>
        <taxon>Arundo</taxon>
    </lineage>
</organism>
<feature type="region of interest" description="Disordered" evidence="1">
    <location>
        <begin position="1"/>
        <end position="26"/>
    </location>
</feature>
<feature type="compositionally biased region" description="Basic and acidic residues" evidence="1">
    <location>
        <begin position="1"/>
        <end position="20"/>
    </location>
</feature>
<evidence type="ECO:0000313" key="2">
    <source>
        <dbReference type="EMBL" id="JAD29816.1"/>
    </source>
</evidence>
<evidence type="ECO:0000256" key="1">
    <source>
        <dbReference type="SAM" id="MobiDB-lite"/>
    </source>
</evidence>
<reference evidence="2" key="1">
    <citation type="submission" date="2014-09" db="EMBL/GenBank/DDBJ databases">
        <authorList>
            <person name="Magalhaes I.L.F."/>
            <person name="Oliveira U."/>
            <person name="Santos F.R."/>
            <person name="Vidigal T.H.D.A."/>
            <person name="Brescovit A.D."/>
            <person name="Santos A.J."/>
        </authorList>
    </citation>
    <scope>NUCLEOTIDE SEQUENCE</scope>
    <source>
        <tissue evidence="2">Shoot tissue taken approximately 20 cm above the soil surface</tissue>
    </source>
</reference>
<name>A0A0A8YTD0_ARUDO</name>